<name>A0A8H8CKG8_PSICU</name>
<gene>
    <name evidence="1" type="ORF">JR316_005290</name>
</gene>
<evidence type="ECO:0000313" key="1">
    <source>
        <dbReference type="EMBL" id="KAG5168738.1"/>
    </source>
</evidence>
<dbReference type="CDD" id="cd04301">
    <property type="entry name" value="NAT_SF"/>
    <property type="match status" value="1"/>
</dbReference>
<protein>
    <recommendedName>
        <fullName evidence="2">N-acetyltransferase domain-containing protein</fullName>
    </recommendedName>
</protein>
<reference evidence="1" key="1">
    <citation type="submission" date="2021-02" db="EMBL/GenBank/DDBJ databases">
        <title>Psilocybe cubensis genome.</title>
        <authorList>
            <person name="Mckernan K.J."/>
            <person name="Crawford S."/>
            <person name="Trippe A."/>
            <person name="Kane L.T."/>
            <person name="Mclaughlin S."/>
        </authorList>
    </citation>
    <scope>NUCLEOTIDE SEQUENCE [LARGE SCALE GENOMIC DNA]</scope>
    <source>
        <strain evidence="1">MGC-MH-2018</strain>
    </source>
</reference>
<dbReference type="SUPFAM" id="SSF55729">
    <property type="entry name" value="Acyl-CoA N-acyltransferases (Nat)"/>
    <property type="match status" value="1"/>
</dbReference>
<organism evidence="1">
    <name type="scientific">Psilocybe cubensis</name>
    <name type="common">Psychedelic mushroom</name>
    <name type="synonym">Stropharia cubensis</name>
    <dbReference type="NCBI Taxonomy" id="181762"/>
    <lineage>
        <taxon>Eukaryota</taxon>
        <taxon>Fungi</taxon>
        <taxon>Dikarya</taxon>
        <taxon>Basidiomycota</taxon>
        <taxon>Agaricomycotina</taxon>
        <taxon>Agaricomycetes</taxon>
        <taxon>Agaricomycetidae</taxon>
        <taxon>Agaricales</taxon>
        <taxon>Agaricineae</taxon>
        <taxon>Strophariaceae</taxon>
        <taxon>Psilocybe</taxon>
    </lineage>
</organism>
<dbReference type="InterPro" id="IPR016181">
    <property type="entry name" value="Acyl_CoA_acyltransferase"/>
</dbReference>
<dbReference type="AlphaFoldDB" id="A0A8H8CKG8"/>
<sequence>MHISDSLVFDTVNCRNFTDEMLKECAKLFSDHYGVWSSQMGTKAGKHVSISPARLKSQLISDPANTVVSRCKRGDDLIGQAFATVWEYKPGCHAAWVTQLVVHKNFRRRYIATLLLQNLKLNPLFCDINAPIDAIGLASTHPASINTLAKFSYLSPGELDLSFISKNAREIMKASPVPYIRDASSHLKGSIFEKDLATRGVVSSAFTDFYVDHEEPLSTLKSYVDAGRWCLGDLLDGHEFLIIVPVAESTI</sequence>
<accession>A0A8H8CKG8</accession>
<dbReference type="EMBL" id="JAFIQS010000005">
    <property type="protein sequence ID" value="KAG5168738.1"/>
    <property type="molecule type" value="Genomic_DNA"/>
</dbReference>
<proteinExistence type="predicted"/>
<dbReference type="OrthoDB" id="2019666at2759"/>
<dbReference type="Gene3D" id="3.40.630.30">
    <property type="match status" value="1"/>
</dbReference>
<evidence type="ECO:0008006" key="2">
    <source>
        <dbReference type="Google" id="ProtNLM"/>
    </source>
</evidence>
<comment type="caution">
    <text evidence="1">The sequence shown here is derived from an EMBL/GenBank/DDBJ whole genome shotgun (WGS) entry which is preliminary data.</text>
</comment>